<name>A0A7C1BER0_UNCW3</name>
<evidence type="ECO:0000256" key="4">
    <source>
        <dbReference type="HAMAP-Rule" id="MF_01368"/>
    </source>
</evidence>
<feature type="compositionally biased region" description="Basic residues" evidence="6">
    <location>
        <begin position="130"/>
        <end position="142"/>
    </location>
</feature>
<dbReference type="InterPro" id="IPR036373">
    <property type="entry name" value="Ribosomal_bL17_sf"/>
</dbReference>
<comment type="caution">
    <text evidence="7">The sequence shown here is derived from an EMBL/GenBank/DDBJ whole genome shotgun (WGS) entry which is preliminary data.</text>
</comment>
<gene>
    <name evidence="4" type="primary">rplQ</name>
    <name evidence="7" type="ORF">ENG67_00335</name>
</gene>
<dbReference type="Gene3D" id="3.90.1030.10">
    <property type="entry name" value="Ribosomal protein L17"/>
    <property type="match status" value="1"/>
</dbReference>
<keyword evidence="2 4" id="KW-0689">Ribosomal protein</keyword>
<dbReference type="HAMAP" id="MF_01368">
    <property type="entry name" value="Ribosomal_bL17"/>
    <property type="match status" value="1"/>
</dbReference>
<comment type="subunit">
    <text evidence="4">Part of the 50S ribosomal subunit. Contacts protein L32.</text>
</comment>
<reference evidence="7" key="1">
    <citation type="journal article" date="2020" name="mSystems">
        <title>Genome- and Community-Level Interaction Insights into Carbon Utilization and Element Cycling Functions of Hydrothermarchaeota in Hydrothermal Sediment.</title>
        <authorList>
            <person name="Zhou Z."/>
            <person name="Liu Y."/>
            <person name="Xu W."/>
            <person name="Pan J."/>
            <person name="Luo Z.H."/>
            <person name="Li M."/>
        </authorList>
    </citation>
    <scope>NUCLEOTIDE SEQUENCE [LARGE SCALE GENOMIC DNA]</scope>
    <source>
        <strain evidence="7">HyVt-237</strain>
    </source>
</reference>
<dbReference type="GO" id="GO:0003735">
    <property type="term" value="F:structural constituent of ribosome"/>
    <property type="evidence" value="ECO:0007669"/>
    <property type="project" value="InterPro"/>
</dbReference>
<sequence length="142" mass="16451">MRHKNKIKKLGRDAEHRRALMRNQVISLFTHGRIRTTLQKAKETRRYAEKMITLAKKGDLHSRRMALSFLTDRKITGKLFHVIAPLFADRNGGYTRIIRLGPRKGDGAEEALLELLEFPREEKEESGKSKKEKGKKEKKTGQ</sequence>
<evidence type="ECO:0000256" key="6">
    <source>
        <dbReference type="SAM" id="MobiDB-lite"/>
    </source>
</evidence>
<evidence type="ECO:0000313" key="7">
    <source>
        <dbReference type="EMBL" id="HDM89640.1"/>
    </source>
</evidence>
<comment type="similarity">
    <text evidence="1 4 5">Belongs to the bacterial ribosomal protein bL17 family.</text>
</comment>
<dbReference type="PANTHER" id="PTHR14413">
    <property type="entry name" value="RIBOSOMAL PROTEIN L17"/>
    <property type="match status" value="1"/>
</dbReference>
<protein>
    <recommendedName>
        <fullName evidence="4">Large ribosomal subunit protein bL17</fullName>
    </recommendedName>
</protein>
<dbReference type="PROSITE" id="PS01167">
    <property type="entry name" value="RIBOSOMAL_L17"/>
    <property type="match status" value="1"/>
</dbReference>
<dbReference type="GO" id="GO:0006412">
    <property type="term" value="P:translation"/>
    <property type="evidence" value="ECO:0007669"/>
    <property type="project" value="UniProtKB-UniRule"/>
</dbReference>
<dbReference type="SUPFAM" id="SSF64263">
    <property type="entry name" value="Prokaryotic ribosomal protein L17"/>
    <property type="match status" value="1"/>
</dbReference>
<accession>A0A7C1BER0</accession>
<dbReference type="GO" id="GO:0022625">
    <property type="term" value="C:cytosolic large ribosomal subunit"/>
    <property type="evidence" value="ECO:0007669"/>
    <property type="project" value="TreeGrafter"/>
</dbReference>
<dbReference type="NCBIfam" id="TIGR00059">
    <property type="entry name" value="L17"/>
    <property type="match status" value="1"/>
</dbReference>
<feature type="compositionally biased region" description="Basic and acidic residues" evidence="6">
    <location>
        <begin position="119"/>
        <end position="129"/>
    </location>
</feature>
<dbReference type="FunFam" id="3.90.1030.10:FF:000001">
    <property type="entry name" value="50S ribosomal protein L17"/>
    <property type="match status" value="1"/>
</dbReference>
<feature type="region of interest" description="Disordered" evidence="6">
    <location>
        <begin position="119"/>
        <end position="142"/>
    </location>
</feature>
<evidence type="ECO:0000256" key="1">
    <source>
        <dbReference type="ARBA" id="ARBA00008777"/>
    </source>
</evidence>
<evidence type="ECO:0000256" key="2">
    <source>
        <dbReference type="ARBA" id="ARBA00022980"/>
    </source>
</evidence>
<evidence type="ECO:0000256" key="3">
    <source>
        <dbReference type="ARBA" id="ARBA00023274"/>
    </source>
</evidence>
<dbReference type="Proteomes" id="UP000885931">
    <property type="component" value="Unassembled WGS sequence"/>
</dbReference>
<dbReference type="InterPro" id="IPR000456">
    <property type="entry name" value="Ribosomal_bL17"/>
</dbReference>
<dbReference type="InterPro" id="IPR047859">
    <property type="entry name" value="Ribosomal_bL17_CS"/>
</dbReference>
<proteinExistence type="inferred from homology"/>
<evidence type="ECO:0000256" key="5">
    <source>
        <dbReference type="RuleBase" id="RU000660"/>
    </source>
</evidence>
<dbReference type="PANTHER" id="PTHR14413:SF16">
    <property type="entry name" value="LARGE RIBOSOMAL SUBUNIT PROTEIN BL17M"/>
    <property type="match status" value="1"/>
</dbReference>
<dbReference type="Pfam" id="PF01196">
    <property type="entry name" value="Ribosomal_L17"/>
    <property type="match status" value="1"/>
</dbReference>
<dbReference type="AlphaFoldDB" id="A0A7C1BER0"/>
<dbReference type="EMBL" id="DRBW01000015">
    <property type="protein sequence ID" value="HDM89640.1"/>
    <property type="molecule type" value="Genomic_DNA"/>
</dbReference>
<keyword evidence="3 4" id="KW-0687">Ribonucleoprotein</keyword>
<organism evidence="7">
    <name type="scientific">candidate division WOR-3 bacterium</name>
    <dbReference type="NCBI Taxonomy" id="2052148"/>
    <lineage>
        <taxon>Bacteria</taxon>
        <taxon>Bacteria division WOR-3</taxon>
    </lineage>
</organism>